<accession>A0A392RCC2</accession>
<reference evidence="1 2" key="1">
    <citation type="journal article" date="2018" name="Front. Plant Sci.">
        <title>Red Clover (Trifolium pratense) and Zigzag Clover (T. medium) - A Picture of Genomic Similarities and Differences.</title>
        <authorList>
            <person name="Dluhosova J."/>
            <person name="Istvanek J."/>
            <person name="Nedelnik J."/>
            <person name="Repkova J."/>
        </authorList>
    </citation>
    <scope>NUCLEOTIDE SEQUENCE [LARGE SCALE GENOMIC DNA]</scope>
    <source>
        <strain evidence="2">cv. 10/8</strain>
        <tissue evidence="1">Leaf</tissue>
    </source>
</reference>
<dbReference type="AlphaFoldDB" id="A0A392RCC2"/>
<sequence>KLTAKFALLNKIGVVNWVPTSHTSEHPDICTAADVPCVREADLSLDYRLFEGSHAADIAGPSTKKSNDTLSKKQMIADLKETSKALEERK</sequence>
<dbReference type="Proteomes" id="UP000265520">
    <property type="component" value="Unassembled WGS sequence"/>
</dbReference>
<keyword evidence="2" id="KW-1185">Reference proteome</keyword>
<name>A0A392RCC2_9FABA</name>
<feature type="non-terminal residue" evidence="1">
    <location>
        <position position="1"/>
    </location>
</feature>
<comment type="caution">
    <text evidence="1">The sequence shown here is derived from an EMBL/GenBank/DDBJ whole genome shotgun (WGS) entry which is preliminary data.</text>
</comment>
<protein>
    <submittedName>
        <fullName evidence="1">Envelope-like protein</fullName>
    </submittedName>
</protein>
<organism evidence="1 2">
    <name type="scientific">Trifolium medium</name>
    <dbReference type="NCBI Taxonomy" id="97028"/>
    <lineage>
        <taxon>Eukaryota</taxon>
        <taxon>Viridiplantae</taxon>
        <taxon>Streptophyta</taxon>
        <taxon>Embryophyta</taxon>
        <taxon>Tracheophyta</taxon>
        <taxon>Spermatophyta</taxon>
        <taxon>Magnoliopsida</taxon>
        <taxon>eudicotyledons</taxon>
        <taxon>Gunneridae</taxon>
        <taxon>Pentapetalae</taxon>
        <taxon>rosids</taxon>
        <taxon>fabids</taxon>
        <taxon>Fabales</taxon>
        <taxon>Fabaceae</taxon>
        <taxon>Papilionoideae</taxon>
        <taxon>50 kb inversion clade</taxon>
        <taxon>NPAAA clade</taxon>
        <taxon>Hologalegina</taxon>
        <taxon>IRL clade</taxon>
        <taxon>Trifolieae</taxon>
        <taxon>Trifolium</taxon>
    </lineage>
</organism>
<feature type="non-terminal residue" evidence="1">
    <location>
        <position position="90"/>
    </location>
</feature>
<proteinExistence type="predicted"/>
<evidence type="ECO:0000313" key="1">
    <source>
        <dbReference type="EMBL" id="MCI33476.1"/>
    </source>
</evidence>
<evidence type="ECO:0000313" key="2">
    <source>
        <dbReference type="Proteomes" id="UP000265520"/>
    </source>
</evidence>
<dbReference type="EMBL" id="LXQA010204693">
    <property type="protein sequence ID" value="MCI33476.1"/>
    <property type="molecule type" value="Genomic_DNA"/>
</dbReference>